<evidence type="ECO:0000256" key="5">
    <source>
        <dbReference type="ARBA" id="ARBA00022692"/>
    </source>
</evidence>
<evidence type="ECO:0000256" key="11">
    <source>
        <dbReference type="ARBA" id="ARBA00023180"/>
    </source>
</evidence>
<evidence type="ECO:0000313" key="16">
    <source>
        <dbReference type="Proteomes" id="UP000029121"/>
    </source>
</evidence>
<feature type="chain" id="PRO_5004342941" description="Disease resistance R13L4/SHOC-2-like LRR domain-containing protein" evidence="13">
    <location>
        <begin position="25"/>
        <end position="868"/>
    </location>
</feature>
<feature type="domain" description="Disease resistance R13L4/SHOC-2-like LRR" evidence="14">
    <location>
        <begin position="191"/>
        <end position="277"/>
    </location>
</feature>
<dbReference type="FunFam" id="3.80.10.10:FF:000111">
    <property type="entry name" value="LRR receptor-like serine/threonine-protein kinase ERECTA"/>
    <property type="match status" value="1"/>
</dbReference>
<keyword evidence="16" id="KW-1185">Reference proteome</keyword>
<comment type="similarity">
    <text evidence="2">Belongs to the RLP family.</text>
</comment>
<evidence type="ECO:0000256" key="7">
    <source>
        <dbReference type="ARBA" id="ARBA00022737"/>
    </source>
</evidence>
<name>R0I952_9BRAS</name>
<dbReference type="PRINTS" id="PR00019">
    <property type="entry name" value="LEURICHRPT"/>
</dbReference>
<keyword evidence="7" id="KW-0677">Repeat</keyword>
<evidence type="ECO:0000256" key="2">
    <source>
        <dbReference type="ARBA" id="ARBA00009592"/>
    </source>
</evidence>
<dbReference type="FunFam" id="3.80.10.10:FF:000095">
    <property type="entry name" value="LRR receptor-like serine/threonine-protein kinase GSO1"/>
    <property type="match status" value="1"/>
</dbReference>
<organism evidence="15 16">
    <name type="scientific">Capsella rubella</name>
    <dbReference type="NCBI Taxonomy" id="81985"/>
    <lineage>
        <taxon>Eukaryota</taxon>
        <taxon>Viridiplantae</taxon>
        <taxon>Streptophyta</taxon>
        <taxon>Embryophyta</taxon>
        <taxon>Tracheophyta</taxon>
        <taxon>Spermatophyta</taxon>
        <taxon>Magnoliopsida</taxon>
        <taxon>eudicotyledons</taxon>
        <taxon>Gunneridae</taxon>
        <taxon>Pentapetalae</taxon>
        <taxon>rosids</taxon>
        <taxon>malvids</taxon>
        <taxon>Brassicales</taxon>
        <taxon>Brassicaceae</taxon>
        <taxon>Camelineae</taxon>
        <taxon>Capsella</taxon>
    </lineage>
</organism>
<dbReference type="PROSITE" id="PS51257">
    <property type="entry name" value="PROKAR_LIPOPROTEIN"/>
    <property type="match status" value="1"/>
</dbReference>
<keyword evidence="10" id="KW-0675">Receptor</keyword>
<dbReference type="PANTHER" id="PTHR48057">
    <property type="entry name" value="LEUCINE-RICH REPEAT SERINE/THREONINE-PROTEIN KINASE 1"/>
    <property type="match status" value="1"/>
</dbReference>
<dbReference type="eggNOG" id="KOG0619">
    <property type="taxonomic scope" value="Eukaryota"/>
</dbReference>
<dbReference type="SUPFAM" id="SSF52058">
    <property type="entry name" value="L domain-like"/>
    <property type="match status" value="3"/>
</dbReference>
<reference evidence="16" key="1">
    <citation type="journal article" date="2013" name="Nat. Genet.">
        <title>The Capsella rubella genome and the genomic consequences of rapid mating system evolution.</title>
        <authorList>
            <person name="Slotte T."/>
            <person name="Hazzouri K.M."/>
            <person name="Agren J.A."/>
            <person name="Koenig D."/>
            <person name="Maumus F."/>
            <person name="Guo Y.L."/>
            <person name="Steige K."/>
            <person name="Platts A.E."/>
            <person name="Escobar J.S."/>
            <person name="Newman L.K."/>
            <person name="Wang W."/>
            <person name="Mandakova T."/>
            <person name="Vello E."/>
            <person name="Smith L.M."/>
            <person name="Henz S.R."/>
            <person name="Steffen J."/>
            <person name="Takuno S."/>
            <person name="Brandvain Y."/>
            <person name="Coop G."/>
            <person name="Andolfatto P."/>
            <person name="Hu T.T."/>
            <person name="Blanchette M."/>
            <person name="Clark R.M."/>
            <person name="Quesneville H."/>
            <person name="Nordborg M."/>
            <person name="Gaut B.S."/>
            <person name="Lysak M.A."/>
            <person name="Jenkins J."/>
            <person name="Grimwood J."/>
            <person name="Chapman J."/>
            <person name="Prochnik S."/>
            <person name="Shu S."/>
            <person name="Rokhsar D."/>
            <person name="Schmutz J."/>
            <person name="Weigel D."/>
            <person name="Wright S.I."/>
        </authorList>
    </citation>
    <scope>NUCLEOTIDE SEQUENCE [LARGE SCALE GENOMIC DNA]</scope>
    <source>
        <strain evidence="16">cv. Monte Gargano</strain>
    </source>
</reference>
<keyword evidence="11" id="KW-0325">Glycoprotein</keyword>
<evidence type="ECO:0000256" key="9">
    <source>
        <dbReference type="ARBA" id="ARBA00023136"/>
    </source>
</evidence>
<sequence length="868" mass="95899">MSESLMRLNFLLLLLLSCVFPSSSFTFNDPVVGLVACGPHQIQAFTQFKNEFDTRACNHSDSSNGVWCDHSTGAVTKIRLRACLSGTLKPNSSLYQFRQLRSLDLSQNNFIPSSLPSEFGMFNKLEVLFLSKNGFLGQVPSSFSNLSMLSALVISDNELTGSLSTQVRNLCKLTFLDVSRNHFSGTLNPNSSLFKLHHLTYLDLGYNNFTASSLPYEFGNLNKLEVLDVSSNSFFGQVPPTISNLTQLTKLYLHTNGFTGSLPLVQNLTKLSNLDLRDNHFSGTIPSSLFTMPLLSYIDLSRNKLNGSIEVPNSSSPLRLESLYLGENQFEGNILEPISKLINLKELDLSFLKTSYPIDLRLFSSLKSLLLLDLSGIWISQPSLSLDSYIPSTLEALRLKQCNISDFPNILKTLQNLKYISLTKNKISGKIPEWLWSLPHLSSVFMSYNLLTGFQGSSEVLLNSSVQILVLESNSLEGAFPHLPLSINFFSAFNNSFRGDIPLSVCNRSSLDVLNLSYNNFTGPIPPCLSNFLILNLRKNNLEGSIPDKYAADAPLQALDVGYNRLTGKLPRSLLNCSGLQFLSVEYNEIEDTFPFSLKALSKLQILTLRSNKFYGSISPPNNGPLGFLELRILEIADNKFTGSLPSDFFVNWKASSLTMNEDLVSYQQPMDLHYKGLSMEQETVFASYATIDFSGNRLEGEIPESIGLLKALIALNLSNNAFTGHIPLSLANLVKLESLDLSSNQLSGTIPNGVGALSFLAYMNFSHNKLNGEIPQGTQITGQPKSSFEGNAGLCGFPLDERCFGTNAPPTHQPKEEEEDEEEEQVLNWKGVAIGYGLGVLLGLAIAQIIASYKPEWLICLMKCGNR</sequence>
<keyword evidence="9 12" id="KW-0472">Membrane</keyword>
<evidence type="ECO:0000256" key="4">
    <source>
        <dbReference type="ARBA" id="ARBA00022614"/>
    </source>
</evidence>
<dbReference type="FunFam" id="3.80.10.10:FF:001366">
    <property type="entry name" value="Receptor like protein 39"/>
    <property type="match status" value="1"/>
</dbReference>
<dbReference type="GO" id="GO:0005886">
    <property type="term" value="C:plasma membrane"/>
    <property type="evidence" value="ECO:0007669"/>
    <property type="project" value="UniProtKB-SubCell"/>
</dbReference>
<evidence type="ECO:0000256" key="10">
    <source>
        <dbReference type="ARBA" id="ARBA00023170"/>
    </source>
</evidence>
<dbReference type="InterPro" id="IPR001611">
    <property type="entry name" value="Leu-rich_rpt"/>
</dbReference>
<dbReference type="Pfam" id="PF00560">
    <property type="entry name" value="LRR_1"/>
    <property type="match status" value="6"/>
</dbReference>
<dbReference type="SMART" id="SM00365">
    <property type="entry name" value="LRR_SD22"/>
    <property type="match status" value="5"/>
</dbReference>
<dbReference type="InterPro" id="IPR055414">
    <property type="entry name" value="LRR_R13L4/SHOC2-like"/>
</dbReference>
<evidence type="ECO:0000313" key="15">
    <source>
        <dbReference type="EMBL" id="EOA33018.1"/>
    </source>
</evidence>
<accession>R0I952</accession>
<dbReference type="Proteomes" id="UP000029121">
    <property type="component" value="Unassembled WGS sequence"/>
</dbReference>
<keyword evidence="8 12" id="KW-1133">Transmembrane helix</keyword>
<keyword evidence="4" id="KW-0433">Leucine-rich repeat</keyword>
<dbReference type="InterPro" id="IPR032675">
    <property type="entry name" value="LRR_dom_sf"/>
</dbReference>
<dbReference type="PANTHER" id="PTHR48057:SF29">
    <property type="entry name" value="OS02G0609900 PROTEIN"/>
    <property type="match status" value="1"/>
</dbReference>
<evidence type="ECO:0000256" key="8">
    <source>
        <dbReference type="ARBA" id="ARBA00022989"/>
    </source>
</evidence>
<dbReference type="SMART" id="SM00369">
    <property type="entry name" value="LRR_TYP"/>
    <property type="match status" value="6"/>
</dbReference>
<evidence type="ECO:0000256" key="6">
    <source>
        <dbReference type="ARBA" id="ARBA00022729"/>
    </source>
</evidence>
<dbReference type="FunFam" id="3.80.10.10:FF:000041">
    <property type="entry name" value="LRR receptor-like serine/threonine-protein kinase ERECTA"/>
    <property type="match status" value="1"/>
</dbReference>
<evidence type="ECO:0000259" key="14">
    <source>
        <dbReference type="Pfam" id="PF23598"/>
    </source>
</evidence>
<feature type="transmembrane region" description="Helical" evidence="12">
    <location>
        <begin position="834"/>
        <end position="854"/>
    </location>
</feature>
<keyword evidence="3" id="KW-1003">Cell membrane</keyword>
<evidence type="ECO:0000256" key="1">
    <source>
        <dbReference type="ARBA" id="ARBA00004251"/>
    </source>
</evidence>
<dbReference type="Gene3D" id="3.80.10.10">
    <property type="entry name" value="Ribonuclease Inhibitor"/>
    <property type="match status" value="4"/>
</dbReference>
<comment type="subcellular location">
    <subcellularLocation>
        <location evidence="1">Cell membrane</location>
        <topology evidence="1">Single-pass type I membrane protein</topology>
    </subcellularLocation>
</comment>
<feature type="signal peptide" evidence="13">
    <location>
        <begin position="1"/>
        <end position="24"/>
    </location>
</feature>
<keyword evidence="6 13" id="KW-0732">Signal</keyword>
<gene>
    <name evidence="15" type="ORF">CARUB_v10016349mg</name>
</gene>
<dbReference type="InterPro" id="IPR003591">
    <property type="entry name" value="Leu-rich_rpt_typical-subtyp"/>
</dbReference>
<dbReference type="InterPro" id="IPR052595">
    <property type="entry name" value="LRRC69/RLP"/>
</dbReference>
<evidence type="ECO:0000256" key="12">
    <source>
        <dbReference type="SAM" id="Phobius"/>
    </source>
</evidence>
<protein>
    <recommendedName>
        <fullName evidence="14">Disease resistance R13L4/SHOC-2-like LRR domain-containing protein</fullName>
    </recommendedName>
</protein>
<dbReference type="EMBL" id="KB870807">
    <property type="protein sequence ID" value="EOA33018.1"/>
    <property type="molecule type" value="Genomic_DNA"/>
</dbReference>
<evidence type="ECO:0000256" key="13">
    <source>
        <dbReference type="SAM" id="SignalP"/>
    </source>
</evidence>
<dbReference type="STRING" id="81985.R0I952"/>
<proteinExistence type="inferred from homology"/>
<dbReference type="Pfam" id="PF23598">
    <property type="entry name" value="LRR_14"/>
    <property type="match status" value="1"/>
</dbReference>
<keyword evidence="5 12" id="KW-0812">Transmembrane</keyword>
<dbReference type="AlphaFoldDB" id="R0I952"/>
<dbReference type="Pfam" id="PF13855">
    <property type="entry name" value="LRR_8"/>
    <property type="match status" value="1"/>
</dbReference>
<evidence type="ECO:0000256" key="3">
    <source>
        <dbReference type="ARBA" id="ARBA00022475"/>
    </source>
</evidence>